<dbReference type="GO" id="GO:0005829">
    <property type="term" value="C:cytosol"/>
    <property type="evidence" value="ECO:0007669"/>
    <property type="project" value="TreeGrafter"/>
</dbReference>
<keyword evidence="7" id="KW-1185">Reference proteome</keyword>
<dbReference type="InterPro" id="IPR013149">
    <property type="entry name" value="ADH-like_C"/>
</dbReference>
<dbReference type="InterPro" id="IPR020843">
    <property type="entry name" value="ER"/>
</dbReference>
<dbReference type="InterPro" id="IPR013154">
    <property type="entry name" value="ADH-like_N"/>
</dbReference>
<dbReference type="Gene3D" id="3.40.50.720">
    <property type="entry name" value="NAD(P)-binding Rossmann-like Domain"/>
    <property type="match status" value="1"/>
</dbReference>
<dbReference type="Pfam" id="PF08240">
    <property type="entry name" value="ADH_N"/>
    <property type="match status" value="1"/>
</dbReference>
<evidence type="ECO:0000313" key="6">
    <source>
        <dbReference type="EMBL" id="KAH7324657.1"/>
    </source>
</evidence>
<evidence type="ECO:0000259" key="5">
    <source>
        <dbReference type="SMART" id="SM00829"/>
    </source>
</evidence>
<feature type="domain" description="Enoyl reductase (ER)" evidence="5">
    <location>
        <begin position="17"/>
        <end position="328"/>
    </location>
</feature>
<dbReference type="EMBL" id="JAGPNK010000003">
    <property type="protein sequence ID" value="KAH7324657.1"/>
    <property type="molecule type" value="Genomic_DNA"/>
</dbReference>
<reference evidence="6" key="1">
    <citation type="journal article" date="2021" name="Nat. Commun.">
        <title>Genetic determinants of endophytism in the Arabidopsis root mycobiome.</title>
        <authorList>
            <person name="Mesny F."/>
            <person name="Miyauchi S."/>
            <person name="Thiergart T."/>
            <person name="Pickel B."/>
            <person name="Atanasova L."/>
            <person name="Karlsson M."/>
            <person name="Huettel B."/>
            <person name="Barry K.W."/>
            <person name="Haridas S."/>
            <person name="Chen C."/>
            <person name="Bauer D."/>
            <person name="Andreopoulos W."/>
            <person name="Pangilinan J."/>
            <person name="LaButti K."/>
            <person name="Riley R."/>
            <person name="Lipzen A."/>
            <person name="Clum A."/>
            <person name="Drula E."/>
            <person name="Henrissat B."/>
            <person name="Kohler A."/>
            <person name="Grigoriev I.V."/>
            <person name="Martin F.M."/>
            <person name="Hacquard S."/>
        </authorList>
    </citation>
    <scope>NUCLEOTIDE SEQUENCE</scope>
    <source>
        <strain evidence="6">MPI-CAGE-CH-0235</strain>
    </source>
</reference>
<evidence type="ECO:0000256" key="1">
    <source>
        <dbReference type="ARBA" id="ARBA00022857"/>
    </source>
</evidence>
<dbReference type="GO" id="GO:0003960">
    <property type="term" value="F:quinone reductase (NADPH) activity"/>
    <property type="evidence" value="ECO:0007669"/>
    <property type="project" value="InterPro"/>
</dbReference>
<evidence type="ECO:0000256" key="3">
    <source>
        <dbReference type="ARBA" id="ARBA00043088"/>
    </source>
</evidence>
<dbReference type="InterPro" id="IPR002364">
    <property type="entry name" value="Quin_OxRdtase/zeta-crystal_CS"/>
</dbReference>
<evidence type="ECO:0000256" key="2">
    <source>
        <dbReference type="ARBA" id="ARBA00023002"/>
    </source>
</evidence>
<evidence type="ECO:0000256" key="4">
    <source>
        <dbReference type="ARBA" id="ARBA00070796"/>
    </source>
</evidence>
<dbReference type="InterPro" id="IPR036291">
    <property type="entry name" value="NAD(P)-bd_dom_sf"/>
</dbReference>
<proteinExistence type="predicted"/>
<dbReference type="SMART" id="SM00829">
    <property type="entry name" value="PKS_ER"/>
    <property type="match status" value="1"/>
</dbReference>
<keyword evidence="2" id="KW-0560">Oxidoreductase</keyword>
<gene>
    <name evidence="6" type="ORF">B0I35DRAFT_348401</name>
</gene>
<dbReference type="InterPro" id="IPR047618">
    <property type="entry name" value="QOR-like"/>
</dbReference>
<dbReference type="Pfam" id="PF00107">
    <property type="entry name" value="ADH_zinc_N"/>
    <property type="match status" value="1"/>
</dbReference>
<name>A0A8K0SWG4_9HYPO</name>
<dbReference type="Proteomes" id="UP000813444">
    <property type="component" value="Unassembled WGS sequence"/>
</dbReference>
<dbReference type="Gene3D" id="3.90.180.10">
    <property type="entry name" value="Medium-chain alcohol dehydrogenases, catalytic domain"/>
    <property type="match status" value="1"/>
</dbReference>
<dbReference type="OrthoDB" id="48317at2759"/>
<dbReference type="SUPFAM" id="SSF50129">
    <property type="entry name" value="GroES-like"/>
    <property type="match status" value="1"/>
</dbReference>
<dbReference type="InterPro" id="IPR011032">
    <property type="entry name" value="GroES-like_sf"/>
</dbReference>
<dbReference type="PROSITE" id="PS01162">
    <property type="entry name" value="QOR_ZETA_CRYSTAL"/>
    <property type="match status" value="1"/>
</dbReference>
<dbReference type="PANTHER" id="PTHR48106">
    <property type="entry name" value="QUINONE OXIDOREDUCTASE PIG3-RELATED"/>
    <property type="match status" value="1"/>
</dbReference>
<organism evidence="6 7">
    <name type="scientific">Stachybotrys elegans</name>
    <dbReference type="NCBI Taxonomy" id="80388"/>
    <lineage>
        <taxon>Eukaryota</taxon>
        <taxon>Fungi</taxon>
        <taxon>Dikarya</taxon>
        <taxon>Ascomycota</taxon>
        <taxon>Pezizomycotina</taxon>
        <taxon>Sordariomycetes</taxon>
        <taxon>Hypocreomycetidae</taxon>
        <taxon>Hypocreales</taxon>
        <taxon>Stachybotryaceae</taxon>
        <taxon>Stachybotrys</taxon>
    </lineage>
</organism>
<evidence type="ECO:0000313" key="7">
    <source>
        <dbReference type="Proteomes" id="UP000813444"/>
    </source>
</evidence>
<comment type="caution">
    <text evidence="6">The sequence shown here is derived from an EMBL/GenBank/DDBJ whole genome shotgun (WGS) entry which is preliminary data.</text>
</comment>
<dbReference type="AlphaFoldDB" id="A0A8K0SWG4"/>
<dbReference type="GO" id="GO:0008270">
    <property type="term" value="F:zinc ion binding"/>
    <property type="evidence" value="ECO:0007669"/>
    <property type="project" value="InterPro"/>
</dbReference>
<dbReference type="FunFam" id="3.40.50.720:FF:000053">
    <property type="entry name" value="Quinone oxidoreductase 1"/>
    <property type="match status" value="1"/>
</dbReference>
<dbReference type="SUPFAM" id="SSF51735">
    <property type="entry name" value="NAD(P)-binding Rossmann-fold domains"/>
    <property type="match status" value="1"/>
</dbReference>
<dbReference type="GO" id="GO:0035925">
    <property type="term" value="F:mRNA 3'-UTR AU-rich region binding"/>
    <property type="evidence" value="ECO:0007669"/>
    <property type="project" value="TreeGrafter"/>
</dbReference>
<sequence>MAPIPSTMKAVQFQRNGGVEVLEYVDVPVPTLAPGHILVRNHYSGVNYIDTYFRAGLYKAPGFPMILGREGAGEVIAVHDSISDFAPGARVVFMSGVDTQSYAEYCAVPASTATALPDGLSTELAAASFLQGLTSLTLIREAAGVQPGQWTLVHAAAGGVGTLMVQMLRAIGAKVIGTASTEEKCALARKNGAEWTINSKDDIVAKVKEITGGHGIDVIFDGVGKDTFERDLEMIAVKGTLISFGNASGAVPPVNILRLGAKNIRLMRPVLNPYVDEWQDRQRYSKQLFDMIISEKLHISIHKVYALSDAASAHTDIESRKTMGKLLIKCN</sequence>
<keyword evidence="1" id="KW-0521">NADP</keyword>
<dbReference type="PANTHER" id="PTHR48106:SF13">
    <property type="entry name" value="QUINONE OXIDOREDUCTASE-RELATED"/>
    <property type="match status" value="1"/>
</dbReference>
<dbReference type="GO" id="GO:0070402">
    <property type="term" value="F:NADPH binding"/>
    <property type="evidence" value="ECO:0007669"/>
    <property type="project" value="TreeGrafter"/>
</dbReference>
<protein>
    <recommendedName>
        <fullName evidence="4">Probable quinone oxidoreductase</fullName>
    </recommendedName>
    <alternativeName>
        <fullName evidence="3">NADPH:quinone reductase</fullName>
    </alternativeName>
</protein>
<accession>A0A8K0SWG4</accession>
<dbReference type="CDD" id="cd05286">
    <property type="entry name" value="QOR2"/>
    <property type="match status" value="1"/>
</dbReference>